<comment type="caution">
    <text evidence="2">The sequence shown here is derived from an EMBL/GenBank/DDBJ whole genome shotgun (WGS) entry which is preliminary data.</text>
</comment>
<dbReference type="EMBL" id="LNYX01000006">
    <property type="protein sequence ID" value="KTD65450.1"/>
    <property type="molecule type" value="Genomic_DNA"/>
</dbReference>
<sequence>MEKEDKAILSTFVEVFKSFQTDTIIQPSLKYDPTAGISITNLDALFFNGIYIKNPLDQKKLIEELQNLQHELGKPLTIWITAETQIPEFEEMLKARFESPGPFYGMLLDLNQAKLSCSHEKITVELVKNKEQANDFAKIFCEVFHFPNLLESTARWAMKQYEMENPVCMNYLSRIDGVAAGVSSLAIDRNFKTFNAGGFYNACVLPEFRKSGIATAMANHRVTVAKTLGLEYLSIVLMSDAMARGYCEKIGYINHKTMTPYYIR</sequence>
<keyword evidence="2" id="KW-0808">Transferase</keyword>
<dbReference type="GO" id="GO:0016747">
    <property type="term" value="F:acyltransferase activity, transferring groups other than amino-acyl groups"/>
    <property type="evidence" value="ECO:0007669"/>
    <property type="project" value="InterPro"/>
</dbReference>
<dbReference type="PROSITE" id="PS51186">
    <property type="entry name" value="GNAT"/>
    <property type="match status" value="1"/>
</dbReference>
<dbReference type="OrthoDB" id="5654017at2"/>
<dbReference type="Gene3D" id="3.40.630.30">
    <property type="match status" value="1"/>
</dbReference>
<dbReference type="CDD" id="cd04301">
    <property type="entry name" value="NAT_SF"/>
    <property type="match status" value="1"/>
</dbReference>
<dbReference type="RefSeq" id="WP_058482474.1">
    <property type="nucleotide sequence ID" value="NZ_CAAAII010000013.1"/>
</dbReference>
<dbReference type="Pfam" id="PF00583">
    <property type="entry name" value="Acetyltransf_1"/>
    <property type="match status" value="1"/>
</dbReference>
<dbReference type="Proteomes" id="UP000054877">
    <property type="component" value="Unassembled WGS sequence"/>
</dbReference>
<feature type="domain" description="N-acetyltransferase" evidence="1">
    <location>
        <begin position="122"/>
        <end position="264"/>
    </location>
</feature>
<protein>
    <submittedName>
        <fullName evidence="2">Acetyltransferase (GNAT) family protein</fullName>
    </submittedName>
</protein>
<proteinExistence type="predicted"/>
<dbReference type="InterPro" id="IPR016181">
    <property type="entry name" value="Acyl_CoA_acyltransferase"/>
</dbReference>
<accession>A0A0W0Z8R0</accession>
<dbReference type="AlphaFoldDB" id="A0A0W0Z8R0"/>
<evidence type="ECO:0000313" key="3">
    <source>
        <dbReference type="Proteomes" id="UP000054877"/>
    </source>
</evidence>
<gene>
    <name evidence="2" type="ORF">Lspi_0524</name>
</gene>
<dbReference type="STRING" id="452.Lspi_0524"/>
<name>A0A0W0Z8R0_LEGSP</name>
<evidence type="ECO:0000313" key="2">
    <source>
        <dbReference type="EMBL" id="KTD65450.1"/>
    </source>
</evidence>
<dbReference type="InterPro" id="IPR000182">
    <property type="entry name" value="GNAT_dom"/>
</dbReference>
<keyword evidence="3" id="KW-1185">Reference proteome</keyword>
<dbReference type="PATRIC" id="fig|452.5.peg.579"/>
<organism evidence="2 3">
    <name type="scientific">Legionella spiritensis</name>
    <dbReference type="NCBI Taxonomy" id="452"/>
    <lineage>
        <taxon>Bacteria</taxon>
        <taxon>Pseudomonadati</taxon>
        <taxon>Pseudomonadota</taxon>
        <taxon>Gammaproteobacteria</taxon>
        <taxon>Legionellales</taxon>
        <taxon>Legionellaceae</taxon>
        <taxon>Legionella</taxon>
    </lineage>
</organism>
<reference evidence="2 3" key="1">
    <citation type="submission" date="2015-11" db="EMBL/GenBank/DDBJ databases">
        <title>Genomic analysis of 38 Legionella species identifies large and diverse effector repertoires.</title>
        <authorList>
            <person name="Burstein D."/>
            <person name="Amaro F."/>
            <person name="Zusman T."/>
            <person name="Lifshitz Z."/>
            <person name="Cohen O."/>
            <person name="Gilbert J.A."/>
            <person name="Pupko T."/>
            <person name="Shuman H.A."/>
            <person name="Segal G."/>
        </authorList>
    </citation>
    <scope>NUCLEOTIDE SEQUENCE [LARGE SCALE GENOMIC DNA]</scope>
    <source>
        <strain evidence="2 3">Mt.St.Helens-9</strain>
    </source>
</reference>
<evidence type="ECO:0000259" key="1">
    <source>
        <dbReference type="PROSITE" id="PS51186"/>
    </source>
</evidence>
<dbReference type="SUPFAM" id="SSF55729">
    <property type="entry name" value="Acyl-CoA N-acyltransferases (Nat)"/>
    <property type="match status" value="1"/>
</dbReference>